<organism evidence="8 9">
    <name type="scientific">Candidatus Rhodobacter oscarellae</name>
    <dbReference type="NCBI Taxonomy" id="1675527"/>
    <lineage>
        <taxon>Bacteria</taxon>
        <taxon>Pseudomonadati</taxon>
        <taxon>Pseudomonadota</taxon>
        <taxon>Alphaproteobacteria</taxon>
        <taxon>Rhodobacterales</taxon>
        <taxon>Rhodobacter group</taxon>
        <taxon>Rhodobacter</taxon>
    </lineage>
</organism>
<keyword evidence="3 5" id="KW-0808">Transferase</keyword>
<feature type="binding site" evidence="6">
    <location>
        <position position="150"/>
    </location>
    <ligand>
        <name>S-adenosyl-L-methionine</name>
        <dbReference type="ChEBI" id="CHEBI:59789"/>
    </ligand>
</feature>
<dbReference type="InterPro" id="IPR022641">
    <property type="entry name" value="CheR_N"/>
</dbReference>
<name>A0A0J9ED82_9RHOB</name>
<feature type="domain" description="CheR-type methyltransferase" evidence="7">
    <location>
        <begin position="3"/>
        <end position="279"/>
    </location>
</feature>
<dbReference type="InterPro" id="IPR050903">
    <property type="entry name" value="Bact_Chemotaxis_MeTrfase"/>
</dbReference>
<dbReference type="PANTHER" id="PTHR24422">
    <property type="entry name" value="CHEMOTAXIS PROTEIN METHYLTRANSFERASE"/>
    <property type="match status" value="1"/>
</dbReference>
<dbReference type="InterPro" id="IPR000780">
    <property type="entry name" value="CheR_MeTrfase"/>
</dbReference>
<dbReference type="PATRIC" id="fig|1675527.3.peg.886"/>
<dbReference type="SUPFAM" id="SSF47757">
    <property type="entry name" value="Chemotaxis receptor methyltransferase CheR, N-terminal domain"/>
    <property type="match status" value="1"/>
</dbReference>
<comment type="catalytic activity">
    <reaction evidence="1 5">
        <text>L-glutamyl-[protein] + S-adenosyl-L-methionine = [protein]-L-glutamate 5-O-methyl ester + S-adenosyl-L-homocysteine</text>
        <dbReference type="Rhea" id="RHEA:24452"/>
        <dbReference type="Rhea" id="RHEA-COMP:10208"/>
        <dbReference type="Rhea" id="RHEA-COMP:10311"/>
        <dbReference type="ChEBI" id="CHEBI:29973"/>
        <dbReference type="ChEBI" id="CHEBI:57856"/>
        <dbReference type="ChEBI" id="CHEBI:59789"/>
        <dbReference type="ChEBI" id="CHEBI:82795"/>
        <dbReference type="EC" id="2.1.1.80"/>
    </reaction>
</comment>
<dbReference type="GO" id="GO:0032259">
    <property type="term" value="P:methylation"/>
    <property type="evidence" value="ECO:0007669"/>
    <property type="project" value="UniProtKB-KW"/>
</dbReference>
<dbReference type="AlphaFoldDB" id="A0A0J9ED82"/>
<evidence type="ECO:0000256" key="1">
    <source>
        <dbReference type="ARBA" id="ARBA00001541"/>
    </source>
</evidence>
<dbReference type="Pfam" id="PF03705">
    <property type="entry name" value="CheR_N"/>
    <property type="match status" value="1"/>
</dbReference>
<dbReference type="PANTHER" id="PTHR24422:SF19">
    <property type="entry name" value="CHEMOTAXIS PROTEIN METHYLTRANSFERASE"/>
    <property type="match status" value="1"/>
</dbReference>
<reference evidence="8 9" key="1">
    <citation type="submission" date="2015-06" db="EMBL/GenBank/DDBJ databases">
        <title>Draft genome sequence of an Alphaproteobacteria species associated to the Mediterranean sponge Oscarella lobularis.</title>
        <authorList>
            <person name="Jourda C."/>
            <person name="Santini S."/>
            <person name="Claverie J.-M."/>
        </authorList>
    </citation>
    <scope>NUCLEOTIDE SEQUENCE [LARGE SCALE GENOMIC DNA]</scope>
    <source>
        <strain evidence="8">IGS</strain>
    </source>
</reference>
<dbReference type="OrthoDB" id="9816309at2"/>
<dbReference type="InterPro" id="IPR029063">
    <property type="entry name" value="SAM-dependent_MTases_sf"/>
</dbReference>
<evidence type="ECO:0000256" key="4">
    <source>
        <dbReference type="ARBA" id="ARBA00022691"/>
    </source>
</evidence>
<evidence type="ECO:0000256" key="2">
    <source>
        <dbReference type="ARBA" id="ARBA00022603"/>
    </source>
</evidence>
<keyword evidence="9" id="KW-1185">Reference proteome</keyword>
<gene>
    <name evidence="8" type="ORF">AIOL_000829</name>
</gene>
<dbReference type="GO" id="GO:0008983">
    <property type="term" value="F:protein-glutamate O-methyltransferase activity"/>
    <property type="evidence" value="ECO:0007669"/>
    <property type="project" value="UniProtKB-EC"/>
</dbReference>
<evidence type="ECO:0000313" key="8">
    <source>
        <dbReference type="EMBL" id="KMW60665.1"/>
    </source>
</evidence>
<protein>
    <recommendedName>
        <fullName evidence="5">Chemotaxis protein methyltransferase</fullName>
        <ecNumber evidence="5">2.1.1.80</ecNumber>
    </recommendedName>
</protein>
<dbReference type="PIRSF" id="PIRSF000410">
    <property type="entry name" value="CheR"/>
    <property type="match status" value="1"/>
</dbReference>
<accession>A0A0J9ED82</accession>
<dbReference type="Proteomes" id="UP000037178">
    <property type="component" value="Unassembled WGS sequence"/>
</dbReference>
<evidence type="ECO:0000256" key="3">
    <source>
        <dbReference type="ARBA" id="ARBA00022679"/>
    </source>
</evidence>
<dbReference type="Pfam" id="PF01739">
    <property type="entry name" value="CheR"/>
    <property type="match status" value="1"/>
</dbReference>
<dbReference type="Gene3D" id="1.10.155.10">
    <property type="entry name" value="Chemotaxis receptor methyltransferase CheR, N-terminal domain"/>
    <property type="match status" value="1"/>
</dbReference>
<feature type="binding site" evidence="6">
    <location>
        <begin position="224"/>
        <end position="225"/>
    </location>
    <ligand>
        <name>S-adenosyl-L-methionine</name>
        <dbReference type="ChEBI" id="CHEBI:59789"/>
    </ligand>
</feature>
<evidence type="ECO:0000256" key="5">
    <source>
        <dbReference type="PIRNR" id="PIRNR000410"/>
    </source>
</evidence>
<feature type="binding site" evidence="6">
    <location>
        <position position="124"/>
    </location>
    <ligand>
        <name>S-adenosyl-L-methionine</name>
        <dbReference type="ChEBI" id="CHEBI:59789"/>
    </ligand>
</feature>
<dbReference type="STRING" id="1675527.AIOL_000829"/>
<dbReference type="InterPro" id="IPR026024">
    <property type="entry name" value="Chemotaxis_MeTrfase_CheR"/>
</dbReference>
<evidence type="ECO:0000259" key="7">
    <source>
        <dbReference type="PROSITE" id="PS50123"/>
    </source>
</evidence>
<dbReference type="PROSITE" id="PS50123">
    <property type="entry name" value="CHER"/>
    <property type="match status" value="1"/>
</dbReference>
<evidence type="ECO:0000256" key="6">
    <source>
        <dbReference type="PIRSR" id="PIRSR000410-1"/>
    </source>
</evidence>
<evidence type="ECO:0000313" key="9">
    <source>
        <dbReference type="Proteomes" id="UP000037178"/>
    </source>
</evidence>
<feature type="binding site" evidence="6">
    <location>
        <position position="82"/>
    </location>
    <ligand>
        <name>S-adenosyl-L-methionine</name>
        <dbReference type="ChEBI" id="CHEBI:59789"/>
    </ligand>
</feature>
<feature type="binding site" evidence="6">
    <location>
        <position position="86"/>
    </location>
    <ligand>
        <name>S-adenosyl-L-methionine</name>
        <dbReference type="ChEBI" id="CHEBI:59789"/>
    </ligand>
</feature>
<dbReference type="InterPro" id="IPR022642">
    <property type="entry name" value="CheR_C"/>
</dbReference>
<dbReference type="EMBL" id="LFTY01000001">
    <property type="protein sequence ID" value="KMW60665.1"/>
    <property type="molecule type" value="Genomic_DNA"/>
</dbReference>
<dbReference type="SUPFAM" id="SSF53335">
    <property type="entry name" value="S-adenosyl-L-methionine-dependent methyltransferases"/>
    <property type="match status" value="1"/>
</dbReference>
<dbReference type="InterPro" id="IPR036804">
    <property type="entry name" value="CheR_N_sf"/>
</dbReference>
<dbReference type="Gene3D" id="3.40.50.150">
    <property type="entry name" value="Vaccinia Virus protein VP39"/>
    <property type="match status" value="1"/>
</dbReference>
<comment type="caution">
    <text evidence="8">The sequence shown here is derived from an EMBL/GenBank/DDBJ whole genome shotgun (WGS) entry which is preliminary data.</text>
</comment>
<dbReference type="SMART" id="SM00138">
    <property type="entry name" value="MeTrc"/>
    <property type="match status" value="1"/>
</dbReference>
<keyword evidence="2 5" id="KW-0489">Methyltransferase</keyword>
<feature type="binding site" evidence="6">
    <location>
        <begin position="207"/>
        <end position="208"/>
    </location>
    <ligand>
        <name>S-adenosyl-L-methionine</name>
        <dbReference type="ChEBI" id="CHEBI:59789"/>
    </ligand>
</feature>
<comment type="function">
    <text evidence="5">Methylation of the membrane-bound methyl-accepting chemotaxis proteins (MCP) to form gamma-glutamyl methyl ester residues in MCP.</text>
</comment>
<dbReference type="EC" id="2.1.1.80" evidence="5"/>
<sequence>MSLNARASGIDDTSFKQLAAIVYSESGIVLSDNKRNLLVSRLSRRLRELKIGGFPEYCQYLKSSSGGEELRNITSLLTTNVTRFFRENHHFEALKTEILPPLMSRARSGGQVRIWSAGCSTGEEPYSIAIQLLECMPDAGRHDIKIIATDIDPNVIKTGRAGVYQGLDDKQMEKRLRDRYFVAVPDRPRALQAKDELKKLISFDEVNLLRPWPVKGPIDVIFCRNVVIYFDAQTQSKLWGRFSEILSKDGFLIIGHSERVGTPESVGLVHSGITKYRRV</sequence>
<dbReference type="PRINTS" id="PR00996">
    <property type="entry name" value="CHERMTFRASE"/>
</dbReference>
<keyword evidence="4 5" id="KW-0949">S-adenosyl-L-methionine</keyword>
<proteinExistence type="predicted"/>
<dbReference type="RefSeq" id="WP_049641713.1">
    <property type="nucleotide sequence ID" value="NZ_LFTY01000001.1"/>
</dbReference>
<feature type="binding site" evidence="6">
    <location>
        <position position="80"/>
    </location>
    <ligand>
        <name>S-adenosyl-L-methionine</name>
        <dbReference type="ChEBI" id="CHEBI:59789"/>
    </ligand>
</feature>